<reference evidence="1 2" key="1">
    <citation type="submission" date="2016-04" db="EMBL/GenBank/DDBJ databases">
        <title>Complete genome seqeunce of Leptospira alstonii serovar Room22.</title>
        <authorList>
            <person name="Nally J.E."/>
            <person name="Bayles D.O."/>
            <person name="Hurley D."/>
            <person name="Fanning S."/>
            <person name="McMahon B.J."/>
            <person name="Arent Z."/>
        </authorList>
    </citation>
    <scope>NUCLEOTIDE SEQUENCE [LARGE SCALE GENOMIC DNA]</scope>
    <source>
        <strain evidence="1 2">GWTS #1</strain>
    </source>
</reference>
<dbReference type="KEGG" id="laj:A0128_13470"/>
<dbReference type="EMBL" id="CP015217">
    <property type="protein sequence ID" value="AOP34769.1"/>
    <property type="molecule type" value="Genomic_DNA"/>
</dbReference>
<evidence type="ECO:0000313" key="2">
    <source>
        <dbReference type="Proteomes" id="UP000094197"/>
    </source>
</evidence>
<sequence>MKKRFSTWKMQLNSSWFFGFFLFLSSTVSSIEAFTIEVFVPLCNGAQLACGKGKAGDPRSLDGNLYWGASFGAETFLKRAKGFRVVERKDGTTSSAILRDLVLERTPKKGEEKVTLQIHAYAGERIDDALVDFLNASGSSDSDLLVWVGHDRLMDRFPPELEKQKRRFSRPVVVLACESEKYFGPVLKSLKVTQVAMTKTFMAPEAYLLEALAGTVAKSGLKDKKAIRSSLVEAYAKYQRISIRAAGTVFSKLE</sequence>
<proteinExistence type="predicted"/>
<gene>
    <name evidence="1" type="ORF">A0128_13470</name>
</gene>
<evidence type="ECO:0000313" key="1">
    <source>
        <dbReference type="EMBL" id="AOP34769.1"/>
    </source>
</evidence>
<dbReference type="Proteomes" id="UP000094197">
    <property type="component" value="Chromosome 1"/>
</dbReference>
<protein>
    <submittedName>
        <fullName evidence="1">Uncharacterized protein</fullName>
    </submittedName>
</protein>
<keyword evidence="2" id="KW-1185">Reference proteome</keyword>
<name>A0A1D7UYU1_9LEPT</name>
<accession>A0A1D7UYU1</accession>
<organism evidence="1 2">
    <name type="scientific">Leptospira tipperaryensis</name>
    <dbReference type="NCBI Taxonomy" id="2564040"/>
    <lineage>
        <taxon>Bacteria</taxon>
        <taxon>Pseudomonadati</taxon>
        <taxon>Spirochaetota</taxon>
        <taxon>Spirochaetia</taxon>
        <taxon>Leptospirales</taxon>
        <taxon>Leptospiraceae</taxon>
        <taxon>Leptospira</taxon>
    </lineage>
</organism>
<dbReference type="RefSeq" id="WP_069607991.1">
    <property type="nucleotide sequence ID" value="NZ_CP015217.1"/>
</dbReference>
<dbReference type="AlphaFoldDB" id="A0A1D7UYU1"/>